<accession>A0A3P3EM63</accession>
<protein>
    <submittedName>
        <fullName evidence="1">DUF1403 family protein</fullName>
    </submittedName>
</protein>
<comment type="caution">
    <text evidence="1">The sequence shown here is derived from an EMBL/GenBank/DDBJ whole genome shotgun (WGS) entry which is preliminary data.</text>
</comment>
<dbReference type="InterPro" id="IPR009843">
    <property type="entry name" value="DUF1403"/>
</dbReference>
<gene>
    <name evidence="1" type="ORF">EH240_36285</name>
</gene>
<dbReference type="AlphaFoldDB" id="A0A3P3EM63"/>
<evidence type="ECO:0000313" key="1">
    <source>
        <dbReference type="EMBL" id="RRH87415.1"/>
    </source>
</evidence>
<dbReference type="EMBL" id="RQXT01000107">
    <property type="protein sequence ID" value="RRH87415.1"/>
    <property type="molecule type" value="Genomic_DNA"/>
</dbReference>
<dbReference type="Proteomes" id="UP000273786">
    <property type="component" value="Unassembled WGS sequence"/>
</dbReference>
<evidence type="ECO:0000313" key="2">
    <source>
        <dbReference type="Proteomes" id="UP000273786"/>
    </source>
</evidence>
<dbReference type="Pfam" id="PF07183">
    <property type="entry name" value="DUF1403"/>
    <property type="match status" value="1"/>
</dbReference>
<dbReference type="RefSeq" id="WP_125007148.1">
    <property type="nucleotide sequence ID" value="NZ_RQXT01000107.1"/>
</dbReference>
<name>A0A3P3EM63_9HYPH</name>
<proteinExistence type="predicted"/>
<reference evidence="1 2" key="1">
    <citation type="submission" date="2018-11" db="EMBL/GenBank/DDBJ databases">
        <title>the genome of Mesorhizobium tamadayense DSM 28320.</title>
        <authorList>
            <person name="Gao J."/>
        </authorList>
    </citation>
    <scope>NUCLEOTIDE SEQUENCE [LARGE SCALE GENOMIC DNA]</scope>
    <source>
        <strain evidence="1 2">DSM 28320</strain>
    </source>
</reference>
<dbReference type="OrthoDB" id="7865302at2"/>
<sequence>MSRQPAPASQVCFPVPRVPAWATPRARSGDPVEGAFIAGSALNTLDNLVQAEPEWSGAWRHRLALRAAAACIKLIGRSEDEAALRDAWLVRQSGDEPGPAGNVLAAWRRLAGRTLPPATGDLQAVATLLGVGWSDGFGDLIDVTRDEVRSGAPAPVITARIAATVMREDPKAEILAWWLADCALSWRMGWRHAVPILATQIHMPLLRSGSEGRRAQPGSDAFERAAFIAAALGAAEACRLAADMAARAERLRAVVPKLRSKAAGDVVDRLIGDDAVSGTVTSKNLSRWASRRLFDRLVELGAVRELSGRTTFRIYGI</sequence>
<keyword evidence="2" id="KW-1185">Reference proteome</keyword>
<organism evidence="1 2">
    <name type="scientific">Mesorhizobium tamadayense</name>
    <dbReference type="NCBI Taxonomy" id="425306"/>
    <lineage>
        <taxon>Bacteria</taxon>
        <taxon>Pseudomonadati</taxon>
        <taxon>Pseudomonadota</taxon>
        <taxon>Alphaproteobacteria</taxon>
        <taxon>Hyphomicrobiales</taxon>
        <taxon>Phyllobacteriaceae</taxon>
        <taxon>Mesorhizobium</taxon>
    </lineage>
</organism>